<proteinExistence type="predicted"/>
<organism evidence="1 2">
    <name type="scientific">Candidatus Danuiimicrobium aquiferis</name>
    <dbReference type="NCBI Taxonomy" id="1801832"/>
    <lineage>
        <taxon>Bacteria</taxon>
        <taxon>Pseudomonadati</taxon>
        <taxon>Candidatus Omnitrophota</taxon>
        <taxon>Candidatus Danuiimicrobium</taxon>
    </lineage>
</organism>
<accession>A0A1G1KQY7</accession>
<evidence type="ECO:0000313" key="1">
    <source>
        <dbReference type="EMBL" id="OGW95360.1"/>
    </source>
</evidence>
<dbReference type="AlphaFoldDB" id="A0A1G1KQY7"/>
<dbReference type="Proteomes" id="UP000178187">
    <property type="component" value="Unassembled WGS sequence"/>
</dbReference>
<comment type="caution">
    <text evidence="1">The sequence shown here is derived from an EMBL/GenBank/DDBJ whole genome shotgun (WGS) entry which is preliminary data.</text>
</comment>
<gene>
    <name evidence="1" type="ORF">A3G33_06120</name>
</gene>
<sequence>MEENLLKSLQKVKWDIVFKTFGSSHATLIGLLVEWWITNNPSGFALDEGCTCKGARGCRCDAVLLEGDPRRGIVKGFIEVEGGSDRYKKTINKMRKFLRVTKEWKHLKFGIFLAYPTYASTQKGKRSYSRWFPEKTFIKEGKKITRGLPNKKLAILVFKKSYDKFEKESLRSREFYRGTPEKVYGMLLCNGKKIDGPRTLWPLK</sequence>
<evidence type="ECO:0000313" key="2">
    <source>
        <dbReference type="Proteomes" id="UP000178187"/>
    </source>
</evidence>
<reference evidence="1 2" key="1">
    <citation type="journal article" date="2016" name="Nat. Commun.">
        <title>Thousands of microbial genomes shed light on interconnected biogeochemical processes in an aquifer system.</title>
        <authorList>
            <person name="Anantharaman K."/>
            <person name="Brown C.T."/>
            <person name="Hug L.A."/>
            <person name="Sharon I."/>
            <person name="Castelle C.J."/>
            <person name="Probst A.J."/>
            <person name="Thomas B.C."/>
            <person name="Singh A."/>
            <person name="Wilkins M.J."/>
            <person name="Karaoz U."/>
            <person name="Brodie E.L."/>
            <person name="Williams K.H."/>
            <person name="Hubbard S.S."/>
            <person name="Banfield J.F."/>
        </authorList>
    </citation>
    <scope>NUCLEOTIDE SEQUENCE [LARGE SCALE GENOMIC DNA]</scope>
</reference>
<name>A0A1G1KQY7_9BACT</name>
<dbReference type="EMBL" id="MHFR01000064">
    <property type="protein sequence ID" value="OGW95360.1"/>
    <property type="molecule type" value="Genomic_DNA"/>
</dbReference>
<protein>
    <submittedName>
        <fullName evidence="1">Uncharacterized protein</fullName>
    </submittedName>
</protein>